<keyword evidence="9" id="KW-1185">Reference proteome</keyword>
<keyword evidence="4 6" id="KW-1133">Transmembrane helix</keyword>
<dbReference type="SUPFAM" id="SSF103481">
    <property type="entry name" value="Multidrug resistance efflux transporter EmrE"/>
    <property type="match status" value="2"/>
</dbReference>
<organism evidence="8 9">
    <name type="scientific">Aromatoleum evansii</name>
    <name type="common">Azoarcus evansii</name>
    <dbReference type="NCBI Taxonomy" id="59406"/>
    <lineage>
        <taxon>Bacteria</taxon>
        <taxon>Pseudomonadati</taxon>
        <taxon>Pseudomonadota</taxon>
        <taxon>Betaproteobacteria</taxon>
        <taxon>Rhodocyclales</taxon>
        <taxon>Rhodocyclaceae</taxon>
        <taxon>Aromatoleum</taxon>
    </lineage>
</organism>
<reference evidence="8 9" key="1">
    <citation type="submission" date="2023-12" db="EMBL/GenBank/DDBJ databases">
        <title>A. evansii MAY27, complete genome.</title>
        <authorList>
            <person name="Wang Y."/>
        </authorList>
    </citation>
    <scope>NUCLEOTIDE SEQUENCE [LARGE SCALE GENOMIC DNA]</scope>
    <source>
        <strain evidence="8 9">MAY27</strain>
    </source>
</reference>
<evidence type="ECO:0000313" key="9">
    <source>
        <dbReference type="Proteomes" id="UP001626593"/>
    </source>
</evidence>
<feature type="transmembrane region" description="Helical" evidence="6">
    <location>
        <begin position="237"/>
        <end position="259"/>
    </location>
</feature>
<feature type="domain" description="EamA" evidence="7">
    <location>
        <begin position="8"/>
        <end position="140"/>
    </location>
</feature>
<sequence>MQNERLVGAAYVAVSAAAFGAMAIFARFASASGADVVTVLFLRFLISAVLMAAVMLATRRRWPSARNAAILVAMGGIGYVAQSYAFFEALNFASAGLVALLLYLYPILVTVLGAVFLSQRLTTGRVLAVLTALAGTALTIGGELSGRPLGIILGVAAALIYSIYILVGNRVMAREAPLASATVVMMAAAAVYGGLVGVGGATWPQGATGWIAVLLIAIVSTVIAMVSFFIGLQKLGAADAASLSTLEPVVTFVLAAIFLGEAIEFNQVIGGAVILAAVIWLARHPPAAVAGVRG</sequence>
<evidence type="ECO:0000256" key="2">
    <source>
        <dbReference type="ARBA" id="ARBA00007362"/>
    </source>
</evidence>
<dbReference type="InterPro" id="IPR037185">
    <property type="entry name" value="EmrE-like"/>
</dbReference>
<accession>A0ABZ1AV78</accession>
<dbReference type="PANTHER" id="PTHR32322:SF2">
    <property type="entry name" value="EAMA DOMAIN-CONTAINING PROTEIN"/>
    <property type="match status" value="1"/>
</dbReference>
<dbReference type="Pfam" id="PF00892">
    <property type="entry name" value="EamA"/>
    <property type="match status" value="2"/>
</dbReference>
<evidence type="ECO:0000256" key="3">
    <source>
        <dbReference type="ARBA" id="ARBA00022692"/>
    </source>
</evidence>
<protein>
    <submittedName>
        <fullName evidence="8">DMT family transporter</fullName>
    </submittedName>
</protein>
<dbReference type="InterPro" id="IPR050638">
    <property type="entry name" value="AA-Vitamin_Transporters"/>
</dbReference>
<evidence type="ECO:0000256" key="4">
    <source>
        <dbReference type="ARBA" id="ARBA00022989"/>
    </source>
</evidence>
<evidence type="ECO:0000259" key="7">
    <source>
        <dbReference type="Pfam" id="PF00892"/>
    </source>
</evidence>
<dbReference type="PANTHER" id="PTHR32322">
    <property type="entry name" value="INNER MEMBRANE TRANSPORTER"/>
    <property type="match status" value="1"/>
</dbReference>
<feature type="transmembrane region" description="Helical" evidence="6">
    <location>
        <begin position="148"/>
        <end position="167"/>
    </location>
</feature>
<dbReference type="EMBL" id="CP141259">
    <property type="protein sequence ID" value="WRL48551.1"/>
    <property type="molecule type" value="Genomic_DNA"/>
</dbReference>
<dbReference type="InterPro" id="IPR000620">
    <property type="entry name" value="EamA_dom"/>
</dbReference>
<evidence type="ECO:0000313" key="8">
    <source>
        <dbReference type="EMBL" id="WRL48551.1"/>
    </source>
</evidence>
<feature type="transmembrane region" description="Helical" evidence="6">
    <location>
        <begin position="209"/>
        <end position="230"/>
    </location>
</feature>
<keyword evidence="3 6" id="KW-0812">Transmembrane</keyword>
<feature type="transmembrane region" description="Helical" evidence="6">
    <location>
        <begin position="179"/>
        <end position="203"/>
    </location>
</feature>
<dbReference type="Proteomes" id="UP001626593">
    <property type="component" value="Chromosome"/>
</dbReference>
<feature type="domain" description="EamA" evidence="7">
    <location>
        <begin position="149"/>
        <end position="281"/>
    </location>
</feature>
<feature type="transmembrane region" description="Helical" evidence="6">
    <location>
        <begin position="7"/>
        <end position="30"/>
    </location>
</feature>
<evidence type="ECO:0000256" key="5">
    <source>
        <dbReference type="ARBA" id="ARBA00023136"/>
    </source>
</evidence>
<feature type="transmembrane region" description="Helical" evidence="6">
    <location>
        <begin position="36"/>
        <end position="56"/>
    </location>
</feature>
<feature type="transmembrane region" description="Helical" evidence="6">
    <location>
        <begin position="93"/>
        <end position="117"/>
    </location>
</feature>
<dbReference type="RefSeq" id="WP_407280765.1">
    <property type="nucleotide sequence ID" value="NZ_CP141259.1"/>
</dbReference>
<feature type="transmembrane region" description="Helical" evidence="6">
    <location>
        <begin position="68"/>
        <end position="87"/>
    </location>
</feature>
<feature type="transmembrane region" description="Helical" evidence="6">
    <location>
        <begin position="124"/>
        <end position="142"/>
    </location>
</feature>
<keyword evidence="5 6" id="KW-0472">Membrane</keyword>
<name>A0ABZ1AV78_AROEV</name>
<comment type="similarity">
    <text evidence="2">Belongs to the EamA transporter family.</text>
</comment>
<proteinExistence type="inferred from homology"/>
<comment type="subcellular location">
    <subcellularLocation>
        <location evidence="1">Membrane</location>
        <topology evidence="1">Multi-pass membrane protein</topology>
    </subcellularLocation>
</comment>
<feature type="transmembrane region" description="Helical" evidence="6">
    <location>
        <begin position="265"/>
        <end position="283"/>
    </location>
</feature>
<evidence type="ECO:0000256" key="1">
    <source>
        <dbReference type="ARBA" id="ARBA00004141"/>
    </source>
</evidence>
<evidence type="ECO:0000256" key="6">
    <source>
        <dbReference type="SAM" id="Phobius"/>
    </source>
</evidence>
<gene>
    <name evidence="8" type="ORF">U5817_11000</name>
</gene>